<dbReference type="Proteomes" id="UP000799302">
    <property type="component" value="Unassembled WGS sequence"/>
</dbReference>
<name>A0A6A6U3G8_9PEZI</name>
<evidence type="ECO:0008006" key="3">
    <source>
        <dbReference type="Google" id="ProtNLM"/>
    </source>
</evidence>
<protein>
    <recommendedName>
        <fullName evidence="3">LysM domain-containing protein</fullName>
    </recommendedName>
</protein>
<gene>
    <name evidence="1" type="ORF">BT63DRAFT_458818</name>
</gene>
<reference evidence="1" key="1">
    <citation type="journal article" date="2020" name="Stud. Mycol.">
        <title>101 Dothideomycetes genomes: a test case for predicting lifestyles and emergence of pathogens.</title>
        <authorList>
            <person name="Haridas S."/>
            <person name="Albert R."/>
            <person name="Binder M."/>
            <person name="Bloem J."/>
            <person name="Labutti K."/>
            <person name="Salamov A."/>
            <person name="Andreopoulos B."/>
            <person name="Baker S."/>
            <person name="Barry K."/>
            <person name="Bills G."/>
            <person name="Bluhm B."/>
            <person name="Cannon C."/>
            <person name="Castanera R."/>
            <person name="Culley D."/>
            <person name="Daum C."/>
            <person name="Ezra D."/>
            <person name="Gonzalez J."/>
            <person name="Henrissat B."/>
            <person name="Kuo A."/>
            <person name="Liang C."/>
            <person name="Lipzen A."/>
            <person name="Lutzoni F."/>
            <person name="Magnuson J."/>
            <person name="Mondo S."/>
            <person name="Nolan M."/>
            <person name="Ohm R."/>
            <person name="Pangilinan J."/>
            <person name="Park H.-J."/>
            <person name="Ramirez L."/>
            <person name="Alfaro M."/>
            <person name="Sun H."/>
            <person name="Tritt A."/>
            <person name="Yoshinaga Y."/>
            <person name="Zwiers L.-H."/>
            <person name="Turgeon B."/>
            <person name="Goodwin S."/>
            <person name="Spatafora J."/>
            <person name="Crous P."/>
            <person name="Grigoriev I."/>
        </authorList>
    </citation>
    <scope>NUCLEOTIDE SEQUENCE</scope>
    <source>
        <strain evidence="1">CBS 115976</strain>
    </source>
</reference>
<evidence type="ECO:0000313" key="2">
    <source>
        <dbReference type="Proteomes" id="UP000799302"/>
    </source>
</evidence>
<sequence>MIGIDKCYYDCDDLSEEHNVTAADALKWNPWAGTDCNNGIYDGLSTTDGDSYNAVCVRLGNSTWSNTTVSGSQTTNTASTTAI</sequence>
<evidence type="ECO:0000313" key="1">
    <source>
        <dbReference type="EMBL" id="KAF2666460.1"/>
    </source>
</evidence>
<accession>A0A6A6U3G8</accession>
<dbReference type="AlphaFoldDB" id="A0A6A6U3G8"/>
<keyword evidence="2" id="KW-1185">Reference proteome</keyword>
<organism evidence="1 2">
    <name type="scientific">Microthyrium microscopicum</name>
    <dbReference type="NCBI Taxonomy" id="703497"/>
    <lineage>
        <taxon>Eukaryota</taxon>
        <taxon>Fungi</taxon>
        <taxon>Dikarya</taxon>
        <taxon>Ascomycota</taxon>
        <taxon>Pezizomycotina</taxon>
        <taxon>Dothideomycetes</taxon>
        <taxon>Dothideomycetes incertae sedis</taxon>
        <taxon>Microthyriales</taxon>
        <taxon>Microthyriaceae</taxon>
        <taxon>Microthyrium</taxon>
    </lineage>
</organism>
<dbReference type="EMBL" id="MU004239">
    <property type="protein sequence ID" value="KAF2666460.1"/>
    <property type="molecule type" value="Genomic_DNA"/>
</dbReference>
<proteinExistence type="predicted"/>